<evidence type="ECO:0000313" key="2">
    <source>
        <dbReference type="Proteomes" id="UP000252519"/>
    </source>
</evidence>
<comment type="caution">
    <text evidence="1">The sequence shown here is derived from an EMBL/GenBank/DDBJ whole genome shotgun (WGS) entry which is preliminary data.</text>
</comment>
<accession>A0A368GTL1</accession>
<name>A0A368GTL1_ANCCA</name>
<dbReference type="EMBL" id="JOJR01000082">
    <property type="protein sequence ID" value="RCN46297.1"/>
    <property type="molecule type" value="Genomic_DNA"/>
</dbReference>
<dbReference type="AlphaFoldDB" id="A0A368GTL1"/>
<reference evidence="1 2" key="1">
    <citation type="submission" date="2014-10" db="EMBL/GenBank/DDBJ databases">
        <title>Draft genome of the hookworm Ancylostoma caninum.</title>
        <authorList>
            <person name="Mitreva M."/>
        </authorList>
    </citation>
    <scope>NUCLEOTIDE SEQUENCE [LARGE SCALE GENOMIC DNA]</scope>
    <source>
        <strain evidence="1 2">Baltimore</strain>
    </source>
</reference>
<dbReference type="Proteomes" id="UP000252519">
    <property type="component" value="Unassembled WGS sequence"/>
</dbReference>
<dbReference type="OrthoDB" id="3349449at2759"/>
<keyword evidence="2" id="KW-1185">Reference proteome</keyword>
<evidence type="ECO:0000313" key="1">
    <source>
        <dbReference type="EMBL" id="RCN46297.1"/>
    </source>
</evidence>
<gene>
    <name evidence="1" type="ORF">ANCCAN_07687</name>
</gene>
<protein>
    <submittedName>
        <fullName evidence="1">Uncharacterized protein</fullName>
    </submittedName>
</protein>
<proteinExistence type="predicted"/>
<sequence length="63" mass="7608">MRVVRGQVWNLYDCLAKNEPPAGLIMKDPILVTRRYHRNRPTNNNWSQWFRVRPCDYQNRGCC</sequence>
<organism evidence="1 2">
    <name type="scientific">Ancylostoma caninum</name>
    <name type="common">Dog hookworm</name>
    <dbReference type="NCBI Taxonomy" id="29170"/>
    <lineage>
        <taxon>Eukaryota</taxon>
        <taxon>Metazoa</taxon>
        <taxon>Ecdysozoa</taxon>
        <taxon>Nematoda</taxon>
        <taxon>Chromadorea</taxon>
        <taxon>Rhabditida</taxon>
        <taxon>Rhabditina</taxon>
        <taxon>Rhabditomorpha</taxon>
        <taxon>Strongyloidea</taxon>
        <taxon>Ancylostomatidae</taxon>
        <taxon>Ancylostomatinae</taxon>
        <taxon>Ancylostoma</taxon>
    </lineage>
</organism>